<name>A0ABS8DL35_9FIRM</name>
<evidence type="ECO:0000313" key="10">
    <source>
        <dbReference type="Proteomes" id="UP001299546"/>
    </source>
</evidence>
<evidence type="ECO:0000256" key="4">
    <source>
        <dbReference type="ARBA" id="ARBA00022475"/>
    </source>
</evidence>
<feature type="transmembrane region" description="Helical" evidence="8">
    <location>
        <begin position="129"/>
        <end position="150"/>
    </location>
</feature>
<comment type="subcellular location">
    <subcellularLocation>
        <location evidence="1">Cell membrane</location>
        <topology evidence="1">Multi-pass membrane protein</topology>
    </subcellularLocation>
</comment>
<dbReference type="RefSeq" id="WP_066730712.1">
    <property type="nucleotide sequence ID" value="NZ_JAJCIQ010000004.1"/>
</dbReference>
<evidence type="ECO:0000256" key="3">
    <source>
        <dbReference type="ARBA" id="ARBA00022448"/>
    </source>
</evidence>
<gene>
    <name evidence="9" type="ORF">LIZ65_17925</name>
</gene>
<dbReference type="PANTHER" id="PTHR34979:SF1">
    <property type="entry name" value="INNER MEMBRANE PROTEIN YGAZ"/>
    <property type="match status" value="1"/>
</dbReference>
<evidence type="ECO:0000256" key="5">
    <source>
        <dbReference type="ARBA" id="ARBA00022692"/>
    </source>
</evidence>
<proteinExistence type="inferred from homology"/>
<evidence type="ECO:0000256" key="2">
    <source>
        <dbReference type="ARBA" id="ARBA00010735"/>
    </source>
</evidence>
<evidence type="ECO:0000256" key="8">
    <source>
        <dbReference type="SAM" id="Phobius"/>
    </source>
</evidence>
<feature type="transmembrane region" description="Helical" evidence="8">
    <location>
        <begin position="185"/>
        <end position="206"/>
    </location>
</feature>
<dbReference type="Proteomes" id="UP001299546">
    <property type="component" value="Unassembled WGS sequence"/>
</dbReference>
<reference evidence="9 10" key="1">
    <citation type="submission" date="2021-10" db="EMBL/GenBank/DDBJ databases">
        <title>Collection of gut derived symbiotic bacterial strains cultured from healthy donors.</title>
        <authorList>
            <person name="Lin H."/>
            <person name="Littmann E."/>
            <person name="Kohout C."/>
            <person name="Pamer E.G."/>
        </authorList>
    </citation>
    <scope>NUCLEOTIDE SEQUENCE [LARGE SCALE GENOMIC DNA]</scope>
    <source>
        <strain evidence="9 10">DFI.1.165</strain>
    </source>
</reference>
<feature type="transmembrane region" description="Helical" evidence="8">
    <location>
        <begin position="16"/>
        <end position="34"/>
    </location>
</feature>
<keyword evidence="10" id="KW-1185">Reference proteome</keyword>
<feature type="transmembrane region" description="Helical" evidence="8">
    <location>
        <begin position="156"/>
        <end position="178"/>
    </location>
</feature>
<keyword evidence="5 8" id="KW-0812">Transmembrane</keyword>
<evidence type="ECO:0000313" key="9">
    <source>
        <dbReference type="EMBL" id="MCB7389166.1"/>
    </source>
</evidence>
<sequence>MENTRKDYFTAGIRDGIPICLGYIAVSFTFGIMAKNSGLSAWEAVLISASNLTSAGQFAGISLITAQAAYLEMAFTQLIINLRYCLMSCALSQKLDSRAPFFHRFFISYGITDEIFGVSVCKGGSLSPFYNYGLISVAAPGWVLGTFLGIVSGNILPARIISALSVSLYGMFIAVIIPPARENKVIAGIIIVSMILSLMFTKIPVLNSVSPGFRIILLTLLIAGIAAALFPVKEAETDEA</sequence>
<evidence type="ECO:0000256" key="1">
    <source>
        <dbReference type="ARBA" id="ARBA00004651"/>
    </source>
</evidence>
<dbReference type="InterPro" id="IPR011606">
    <property type="entry name" value="Brnchd-chn_aa_trnsp_permease"/>
</dbReference>
<dbReference type="Pfam" id="PF03591">
    <property type="entry name" value="AzlC"/>
    <property type="match status" value="1"/>
</dbReference>
<dbReference type="EMBL" id="JAJCIS010000019">
    <property type="protein sequence ID" value="MCB7389166.1"/>
    <property type="molecule type" value="Genomic_DNA"/>
</dbReference>
<keyword evidence="6 8" id="KW-1133">Transmembrane helix</keyword>
<accession>A0ABS8DL35</accession>
<evidence type="ECO:0000256" key="6">
    <source>
        <dbReference type="ARBA" id="ARBA00022989"/>
    </source>
</evidence>
<comment type="similarity">
    <text evidence="2">Belongs to the AzlC family.</text>
</comment>
<dbReference type="PANTHER" id="PTHR34979">
    <property type="entry name" value="INNER MEMBRANE PROTEIN YGAZ"/>
    <property type="match status" value="1"/>
</dbReference>
<feature type="transmembrane region" description="Helical" evidence="8">
    <location>
        <begin position="212"/>
        <end position="232"/>
    </location>
</feature>
<keyword evidence="3" id="KW-0813">Transport</keyword>
<keyword evidence="4" id="KW-1003">Cell membrane</keyword>
<comment type="caution">
    <text evidence="9">The sequence shown here is derived from an EMBL/GenBank/DDBJ whole genome shotgun (WGS) entry which is preliminary data.</text>
</comment>
<keyword evidence="7 8" id="KW-0472">Membrane</keyword>
<evidence type="ECO:0000256" key="7">
    <source>
        <dbReference type="ARBA" id="ARBA00023136"/>
    </source>
</evidence>
<protein>
    <submittedName>
        <fullName evidence="9">AzlC family ABC transporter permease</fullName>
    </submittedName>
</protein>
<organism evidence="9 10">
    <name type="scientific">Bariatricus massiliensis</name>
    <dbReference type="NCBI Taxonomy" id="1745713"/>
    <lineage>
        <taxon>Bacteria</taxon>
        <taxon>Bacillati</taxon>
        <taxon>Bacillota</taxon>
        <taxon>Clostridia</taxon>
        <taxon>Lachnospirales</taxon>
        <taxon>Lachnospiraceae</taxon>
        <taxon>Bariatricus</taxon>
    </lineage>
</organism>